<protein>
    <submittedName>
        <fullName evidence="3">Glutamate rich 6B</fullName>
    </submittedName>
</protein>
<dbReference type="InterPro" id="IPR029281">
    <property type="entry name" value="FAM194_C"/>
</dbReference>
<gene>
    <name evidence="3" type="primary">ERICH6B</name>
</gene>
<reference evidence="3" key="2">
    <citation type="submission" date="2025-08" db="UniProtKB">
        <authorList>
            <consortium name="Ensembl"/>
        </authorList>
    </citation>
    <scope>IDENTIFICATION</scope>
</reference>
<dbReference type="RefSeq" id="XP_014694372.1">
    <property type="nucleotide sequence ID" value="XM_014838886.3"/>
</dbReference>
<organism evidence="3 4">
    <name type="scientific">Equus asinus</name>
    <name type="common">Donkey</name>
    <name type="synonym">Equus africanus asinus</name>
    <dbReference type="NCBI Taxonomy" id="9793"/>
    <lineage>
        <taxon>Eukaryota</taxon>
        <taxon>Metazoa</taxon>
        <taxon>Chordata</taxon>
        <taxon>Craniata</taxon>
        <taxon>Vertebrata</taxon>
        <taxon>Euteleostomi</taxon>
        <taxon>Mammalia</taxon>
        <taxon>Eutheria</taxon>
        <taxon>Laurasiatheria</taxon>
        <taxon>Perissodactyla</taxon>
        <taxon>Equidae</taxon>
        <taxon>Equus</taxon>
    </lineage>
</organism>
<evidence type="ECO:0000256" key="1">
    <source>
        <dbReference type="SAM" id="MobiDB-lite"/>
    </source>
</evidence>
<dbReference type="PANTHER" id="PTHR23093:SF17">
    <property type="entry name" value="GLUTAMATE-RICH PROTEIN 6B"/>
    <property type="match status" value="1"/>
</dbReference>
<dbReference type="Pfam" id="PF14977">
    <property type="entry name" value="FAM194"/>
    <property type="match status" value="1"/>
</dbReference>
<dbReference type="GeneTree" id="ENSGT00940000153655"/>
<dbReference type="AlphaFoldDB" id="A0A9L0J3E4"/>
<reference evidence="3 4" key="1">
    <citation type="journal article" date="2020" name="Nat. Commun.">
        <title>Donkey genomes provide new insights into domestication and selection for coat color.</title>
        <authorList>
            <person name="Wang"/>
            <person name="C."/>
            <person name="Li"/>
            <person name="H."/>
            <person name="Guo"/>
            <person name="Y."/>
            <person name="Huang"/>
            <person name="J."/>
            <person name="Sun"/>
            <person name="Y."/>
            <person name="Min"/>
            <person name="J."/>
            <person name="Wang"/>
            <person name="J."/>
            <person name="Fang"/>
            <person name="X."/>
            <person name="Zhao"/>
            <person name="Z."/>
            <person name="Wang"/>
            <person name="S."/>
            <person name="Zhang"/>
            <person name="Y."/>
            <person name="Liu"/>
            <person name="Q."/>
            <person name="Jiang"/>
            <person name="Q."/>
            <person name="Wang"/>
            <person name="X."/>
            <person name="Guo"/>
            <person name="Y."/>
            <person name="Yang"/>
            <person name="C."/>
            <person name="Wang"/>
            <person name="Y."/>
            <person name="Tian"/>
            <person name="F."/>
            <person name="Zhuang"/>
            <person name="G."/>
            <person name="Fan"/>
            <person name="Y."/>
            <person name="Gao"/>
            <person name="Q."/>
            <person name="Li"/>
            <person name="Y."/>
            <person name="Ju"/>
            <person name="Z."/>
            <person name="Li"/>
            <person name="J."/>
            <person name="Li"/>
            <person name="R."/>
            <person name="Hou"/>
            <person name="M."/>
            <person name="Yang"/>
            <person name="G."/>
            <person name="Liu"/>
            <person name="G."/>
            <person name="Liu"/>
            <person name="W."/>
            <person name="Guo"/>
            <person name="J."/>
            <person name="Pan"/>
            <person name="S."/>
            <person name="Fan"/>
            <person name="G."/>
            <person name="Zhang"/>
            <person name="W."/>
            <person name="Zhang"/>
            <person name="R."/>
            <person name="Yu"/>
            <person name="J."/>
            <person name="Zhang"/>
            <person name="X."/>
            <person name="Yin"/>
            <person name="Q."/>
            <person name="Ji"/>
            <person name="C."/>
            <person name="Jin"/>
            <person name="Y."/>
            <person name="Yue"/>
            <person name="G."/>
            <person name="Liu"/>
            <person name="M."/>
            <person name="Xu"/>
            <person name="J."/>
            <person name="Liu"/>
            <person name="S."/>
            <person name="Jordana"/>
            <person name="J."/>
            <person name="Noce"/>
            <person name="A."/>
            <person name="Amills"/>
            <person name="M."/>
            <person name="Wu"/>
            <person name="D.D."/>
            <person name="Li"/>
            <person name="S."/>
            <person name="Zhou"/>
            <person name="X. and Zhong"/>
            <person name="J."/>
        </authorList>
    </citation>
    <scope>NUCLEOTIDE SEQUENCE [LARGE SCALE GENOMIC DNA]</scope>
</reference>
<dbReference type="GeneID" id="106829663"/>
<evidence type="ECO:0000313" key="4">
    <source>
        <dbReference type="Proteomes" id="UP000694387"/>
    </source>
</evidence>
<feature type="region of interest" description="Disordered" evidence="1">
    <location>
        <begin position="1"/>
        <end position="73"/>
    </location>
</feature>
<keyword evidence="4" id="KW-1185">Reference proteome</keyword>
<accession>A0A9L0J3E4</accession>
<sequence length="627" mass="72171">MSAESNQPPGRSPPPHPPTLSQNSTQIFSSEEEDPEGDESSGEESPLPEEEENLEENGNLEEEDYLEEDEYLKGKEYLYEQEYLKKEKDLQEEKRLKDKEGLHEKLLEEESKMASSSQTLPYLNARSPASGPSWVSTFFTVPASISEPGSKSPHYDTTSPASSMEQDGEFLAWQDRSTQTEWIYDSLSAASKLRLTNEQGSPTMMLMSDLEACGIPEVPQEQENAMEFVSQGSFWDRVLNEPIETLEMESFSNNVFSSSYQSVFRTMIEAMAARSELEEDVDIPLTGHLEGETRRKLGILLKKNFEKYREIFTWIMKKREILLNTKAAETITFRLLSQPAQVKEPVREVKKTSRVVRHKKKLEVDAEWVKVETKVHKGDGKLILYPSEKVFQILFPDGSGQIYYPSGNLAMLVLSTKETVFTYIILEDSKEKYVRALVSSSGHATFYDENREIRLNLSQTLCYYFPQNKRQLAWNWWDLGLHVHAPPFRSISLKINRYIKVQIRSQEKIIFHFIYPKKHVCLNLGTKYKFISPEFLSEMRKKEILEMEFGSTAQKIRILLRKMSKILNFLTVSDLEDFIEATKTLLEEHKSLRKTSYVSGTRSSWGFSSICRLSQEGGVIRSLKETA</sequence>
<feature type="domain" description="FAM194 C-terminal" evidence="2">
    <location>
        <begin position="378"/>
        <end position="577"/>
    </location>
</feature>
<feature type="compositionally biased region" description="Acidic residues" evidence="1">
    <location>
        <begin position="30"/>
        <end position="70"/>
    </location>
</feature>
<dbReference type="RefSeq" id="XP_044635908.1">
    <property type="nucleotide sequence ID" value="XM_044779973.2"/>
</dbReference>
<feature type="compositionally biased region" description="Polar residues" evidence="1">
    <location>
        <begin position="19"/>
        <end position="28"/>
    </location>
</feature>
<dbReference type="KEGG" id="eai:106829663"/>
<dbReference type="Proteomes" id="UP000694387">
    <property type="component" value="Chromosome 11"/>
</dbReference>
<dbReference type="Ensembl" id="ENSEAST00005039630.1">
    <property type="protein sequence ID" value="ENSEASP00005046898.1"/>
    <property type="gene ID" value="ENSEASG00005029663.1"/>
</dbReference>
<reference evidence="3" key="3">
    <citation type="submission" date="2025-09" db="UniProtKB">
        <authorList>
            <consortium name="Ensembl"/>
        </authorList>
    </citation>
    <scope>IDENTIFICATION</scope>
</reference>
<dbReference type="PANTHER" id="PTHR23093">
    <property type="entry name" value="SIMILAR TO CHROMOSOME 3 OPEN READING FRAME 20"/>
    <property type="match status" value="1"/>
</dbReference>
<name>A0A9L0J3E4_EQUAS</name>
<evidence type="ECO:0000313" key="3">
    <source>
        <dbReference type="Ensembl" id="ENSEASP00005046898.1"/>
    </source>
</evidence>
<dbReference type="CTD" id="220081"/>
<evidence type="ECO:0000259" key="2">
    <source>
        <dbReference type="Pfam" id="PF14977"/>
    </source>
</evidence>
<proteinExistence type="predicted"/>